<reference evidence="6 7" key="1">
    <citation type="submission" date="2014-10" db="EMBL/GenBank/DDBJ databases">
        <title>Draft genome of the hookworm Ancylostoma caninum.</title>
        <authorList>
            <person name="Mitreva M."/>
        </authorList>
    </citation>
    <scope>NUCLEOTIDE SEQUENCE [LARGE SCALE GENOMIC DNA]</scope>
    <source>
        <strain evidence="6 7">Baltimore</strain>
    </source>
</reference>
<keyword evidence="3 5" id="KW-1133">Transmembrane helix</keyword>
<keyword evidence="4 5" id="KW-0472">Membrane</keyword>
<evidence type="ECO:0000256" key="5">
    <source>
        <dbReference type="SAM" id="Phobius"/>
    </source>
</evidence>
<dbReference type="InterPro" id="IPR053286">
    <property type="entry name" value="Nematode_rcpt-like_srab"/>
</dbReference>
<comment type="caution">
    <text evidence="6">The sequence shown here is derived from an EMBL/GenBank/DDBJ whole genome shotgun (WGS) entry which is preliminary data.</text>
</comment>
<dbReference type="PANTHER" id="PTHR46561:SF11">
    <property type="entry name" value="SERPENTINE RECEPTOR CLASS ALPHA_BETA-14"/>
    <property type="match status" value="1"/>
</dbReference>
<feature type="transmembrane region" description="Helical" evidence="5">
    <location>
        <begin position="133"/>
        <end position="152"/>
    </location>
</feature>
<evidence type="ECO:0000256" key="1">
    <source>
        <dbReference type="ARBA" id="ARBA00004141"/>
    </source>
</evidence>
<dbReference type="GO" id="GO:0016020">
    <property type="term" value="C:membrane"/>
    <property type="evidence" value="ECO:0007669"/>
    <property type="project" value="UniProtKB-SubCell"/>
</dbReference>
<dbReference type="EMBL" id="JOJR01000127">
    <property type="protein sequence ID" value="RCN44527.1"/>
    <property type="molecule type" value="Genomic_DNA"/>
</dbReference>
<feature type="transmembrane region" description="Helical" evidence="5">
    <location>
        <begin position="85"/>
        <end position="103"/>
    </location>
</feature>
<keyword evidence="7" id="KW-1185">Reference proteome</keyword>
<dbReference type="Pfam" id="PF10292">
    <property type="entry name" value="7TM_GPCR_Srab"/>
    <property type="match status" value="1"/>
</dbReference>
<dbReference type="InterPro" id="IPR019408">
    <property type="entry name" value="7TM_GPCR_serpentine_rcpt_Srab"/>
</dbReference>
<accession>A0A368GNM7</accession>
<dbReference type="OrthoDB" id="5865724at2759"/>
<evidence type="ECO:0008006" key="8">
    <source>
        <dbReference type="Google" id="ProtNLM"/>
    </source>
</evidence>
<gene>
    <name evidence="6" type="ORF">ANCCAN_09518</name>
</gene>
<dbReference type="PANTHER" id="PTHR46561">
    <property type="entry name" value="SERPENTINE RECEPTOR, CLASS AB (CLASS A-LIKE)-RELATED"/>
    <property type="match status" value="1"/>
</dbReference>
<dbReference type="AlphaFoldDB" id="A0A368GNM7"/>
<proteinExistence type="predicted"/>
<comment type="subcellular location">
    <subcellularLocation>
        <location evidence="1">Membrane</location>
        <topology evidence="1">Multi-pass membrane protein</topology>
    </subcellularLocation>
</comment>
<evidence type="ECO:0000313" key="6">
    <source>
        <dbReference type="EMBL" id="RCN44527.1"/>
    </source>
</evidence>
<name>A0A368GNM7_ANCCA</name>
<evidence type="ECO:0000256" key="3">
    <source>
        <dbReference type="ARBA" id="ARBA00022989"/>
    </source>
</evidence>
<keyword evidence="2 5" id="KW-0812">Transmembrane</keyword>
<dbReference type="Proteomes" id="UP000252519">
    <property type="component" value="Unassembled WGS sequence"/>
</dbReference>
<evidence type="ECO:0000256" key="4">
    <source>
        <dbReference type="ARBA" id="ARBA00023136"/>
    </source>
</evidence>
<organism evidence="6 7">
    <name type="scientific">Ancylostoma caninum</name>
    <name type="common">Dog hookworm</name>
    <dbReference type="NCBI Taxonomy" id="29170"/>
    <lineage>
        <taxon>Eukaryota</taxon>
        <taxon>Metazoa</taxon>
        <taxon>Ecdysozoa</taxon>
        <taxon>Nematoda</taxon>
        <taxon>Chromadorea</taxon>
        <taxon>Rhabditida</taxon>
        <taxon>Rhabditina</taxon>
        <taxon>Rhabditomorpha</taxon>
        <taxon>Strongyloidea</taxon>
        <taxon>Ancylostomatidae</taxon>
        <taxon>Ancylostomatinae</taxon>
        <taxon>Ancylostoma</taxon>
    </lineage>
</organism>
<evidence type="ECO:0000313" key="7">
    <source>
        <dbReference type="Proteomes" id="UP000252519"/>
    </source>
</evidence>
<protein>
    <recommendedName>
        <fullName evidence="8">G-protein coupled receptors family 1 profile domain-containing protein</fullName>
    </recommendedName>
</protein>
<sequence>MGANYYKHSSLCSLWNSTGEGEQVMKMFIVSDPCDMLMSSALCYLLKLPTLVCFGSHLTIHLSFVIERAIALKYLSTYESSKSTIGFALVAFSIASSFGFMFYSTKNFNLTSRTFYCTSATKSTLLDISTTSYFMLAVESITILLFGCVYYLSLRRRLVRHSIFISMSIFRLDLLRLH</sequence>
<evidence type="ECO:0000256" key="2">
    <source>
        <dbReference type="ARBA" id="ARBA00022692"/>
    </source>
</evidence>